<evidence type="ECO:0000313" key="2">
    <source>
        <dbReference type="Proteomes" id="UP000297527"/>
    </source>
</evidence>
<reference evidence="1 2" key="1">
    <citation type="submission" date="2017-12" db="EMBL/GenBank/DDBJ databases">
        <title>Comparative genomics of Botrytis spp.</title>
        <authorList>
            <person name="Valero-Jimenez C.A."/>
            <person name="Tapia P."/>
            <person name="Veloso J."/>
            <person name="Silva-Moreno E."/>
            <person name="Staats M."/>
            <person name="Valdes J.H."/>
            <person name="Van Kan J.A.L."/>
        </authorList>
    </citation>
    <scope>NUCLEOTIDE SEQUENCE [LARGE SCALE GENOMIC DNA]</scope>
    <source>
        <strain evidence="1 2">MUCL11595</strain>
    </source>
</reference>
<sequence>MPNIIEGARKTDEEPCFEPMFSKTGAYFILELKSRHARLPPGVLMDPSSDGMRLQFQVPFFIAPRSEGDKVFKEGNGILLKLVQ</sequence>
<dbReference type="EMBL" id="PQXN01000034">
    <property type="protein sequence ID" value="TGO60626.1"/>
    <property type="molecule type" value="Genomic_DNA"/>
</dbReference>
<accession>A0A4Z1IH02</accession>
<organism evidence="1 2">
    <name type="scientific">Botryotinia convoluta</name>
    <dbReference type="NCBI Taxonomy" id="54673"/>
    <lineage>
        <taxon>Eukaryota</taxon>
        <taxon>Fungi</taxon>
        <taxon>Dikarya</taxon>
        <taxon>Ascomycota</taxon>
        <taxon>Pezizomycotina</taxon>
        <taxon>Leotiomycetes</taxon>
        <taxon>Helotiales</taxon>
        <taxon>Sclerotiniaceae</taxon>
        <taxon>Botryotinia</taxon>
    </lineage>
</organism>
<keyword evidence="2" id="KW-1185">Reference proteome</keyword>
<evidence type="ECO:0000313" key="1">
    <source>
        <dbReference type="EMBL" id="TGO60626.1"/>
    </source>
</evidence>
<dbReference type="AlphaFoldDB" id="A0A4Z1IH02"/>
<proteinExistence type="predicted"/>
<gene>
    <name evidence="1" type="ORF">BCON_0034g00620</name>
</gene>
<dbReference type="Proteomes" id="UP000297527">
    <property type="component" value="Unassembled WGS sequence"/>
</dbReference>
<name>A0A4Z1IH02_9HELO</name>
<protein>
    <submittedName>
        <fullName evidence="1">Uncharacterized protein</fullName>
    </submittedName>
</protein>
<comment type="caution">
    <text evidence="1">The sequence shown here is derived from an EMBL/GenBank/DDBJ whole genome shotgun (WGS) entry which is preliminary data.</text>
</comment>